<comment type="caution">
    <text evidence="9">The sequence shown here is derived from an EMBL/GenBank/DDBJ whole genome shotgun (WGS) entry which is preliminary data.</text>
</comment>
<feature type="region of interest" description="Disordered" evidence="7">
    <location>
        <begin position="1"/>
        <end position="21"/>
    </location>
</feature>
<keyword evidence="10" id="KW-1185">Reference proteome</keyword>
<dbReference type="Gene3D" id="3.30.413.10">
    <property type="entry name" value="Sulfite Reductase Hemoprotein, domain 1"/>
    <property type="match status" value="1"/>
</dbReference>
<evidence type="ECO:0000256" key="2">
    <source>
        <dbReference type="ARBA" id="ARBA00022617"/>
    </source>
</evidence>
<keyword evidence="3" id="KW-0479">Metal-binding</keyword>
<keyword evidence="5" id="KW-0408">Iron</keyword>
<dbReference type="SUPFAM" id="SSF56014">
    <property type="entry name" value="Nitrite and sulphite reductase 4Fe-4S domain-like"/>
    <property type="match status" value="1"/>
</dbReference>
<evidence type="ECO:0000313" key="9">
    <source>
        <dbReference type="EMBL" id="GIE22103.1"/>
    </source>
</evidence>
<dbReference type="PANTHER" id="PTHR32439">
    <property type="entry name" value="FERREDOXIN--NITRITE REDUCTASE, CHLOROPLASTIC"/>
    <property type="match status" value="1"/>
</dbReference>
<sequence>MSSPVPLRLPAGPIRLPAGSADRAEQDACPGALRLHDAADGPLARIRIPGGRITGTQLAELRAIAEEWGDGHIELTSRANLQLRALRNAPPLQLEARLTAAGLLPSPTHELVRNIAASPLIRDPAPISTLDAALCADPALAALPGRFLFALDDGTGDVAYSADVAALRLPAPADNLPGNRSDKPTDRPAGEPSGGLTGEPSAGLTGEPSGGLTGDLSEGSAGDLPGRSAGDLSGELWAVIFAGRDVGLRVAADQVVPALIDAAHAFIGLASETSPTVSSDSTLTTSTPASAPSASASLTSAPTFPTSPGSTFPTSASTFPTSPASTFPTSESTASAPVSPTSGDIGGSGRRAWRVRELVDGPARMGALVAEALGGTLGEADPALVRPVLREPVGRFGRAGGRVALGALVPLGRLDGVQLKVLESASDLVFTPWRGVVLPDLTVGAAIGWIRKLAGAGILVSADSAWAGVTSCAGRPGCAKALADVRSDATAVAERDDAAVSGRGGLPVHWVGCVRGCGSPAGPHVRVEATGQDYLVSSPRGGGRAGAAEVGALVAGLRKG</sequence>
<keyword evidence="6" id="KW-0411">Iron-sulfur</keyword>
<evidence type="ECO:0000256" key="6">
    <source>
        <dbReference type="ARBA" id="ARBA00023014"/>
    </source>
</evidence>
<evidence type="ECO:0000256" key="7">
    <source>
        <dbReference type="SAM" id="MobiDB-lite"/>
    </source>
</evidence>
<feature type="compositionally biased region" description="Low complexity" evidence="7">
    <location>
        <begin position="273"/>
        <end position="337"/>
    </location>
</feature>
<gene>
    <name evidence="9" type="ORF">Ahu01nite_052050</name>
</gene>
<accession>A0ABQ3ZUH6</accession>
<organism evidence="9 10">
    <name type="scientific">Winogradskya humida</name>
    <dbReference type="NCBI Taxonomy" id="113566"/>
    <lineage>
        <taxon>Bacteria</taxon>
        <taxon>Bacillati</taxon>
        <taxon>Actinomycetota</taxon>
        <taxon>Actinomycetes</taxon>
        <taxon>Micromonosporales</taxon>
        <taxon>Micromonosporaceae</taxon>
        <taxon>Winogradskya</taxon>
    </lineage>
</organism>
<keyword evidence="4" id="KW-0560">Oxidoreductase</keyword>
<evidence type="ECO:0000256" key="5">
    <source>
        <dbReference type="ARBA" id="ARBA00023004"/>
    </source>
</evidence>
<feature type="region of interest" description="Disordered" evidence="7">
    <location>
        <begin position="273"/>
        <end position="349"/>
    </location>
</feature>
<dbReference type="InterPro" id="IPR051329">
    <property type="entry name" value="NIR_SIR_4Fe-4S"/>
</dbReference>
<dbReference type="PANTHER" id="PTHR32439:SF9">
    <property type="entry name" value="BLR3264 PROTEIN"/>
    <property type="match status" value="1"/>
</dbReference>
<dbReference type="Gene3D" id="3.90.480.20">
    <property type="match status" value="1"/>
</dbReference>
<feature type="region of interest" description="Disordered" evidence="7">
    <location>
        <begin position="171"/>
        <end position="227"/>
    </location>
</feature>
<dbReference type="SUPFAM" id="SSF55124">
    <property type="entry name" value="Nitrite/Sulfite reductase N-terminal domain-like"/>
    <property type="match status" value="2"/>
</dbReference>
<protein>
    <recommendedName>
        <fullName evidence="8">Nitrite/Sulfite reductase ferredoxin-like domain-containing protein</fullName>
    </recommendedName>
</protein>
<evidence type="ECO:0000259" key="8">
    <source>
        <dbReference type="Pfam" id="PF03460"/>
    </source>
</evidence>
<evidence type="ECO:0000256" key="3">
    <source>
        <dbReference type="ARBA" id="ARBA00022723"/>
    </source>
</evidence>
<dbReference type="Proteomes" id="UP000603200">
    <property type="component" value="Unassembled WGS sequence"/>
</dbReference>
<dbReference type="EMBL" id="BOMN01000066">
    <property type="protein sequence ID" value="GIE22103.1"/>
    <property type="molecule type" value="Genomic_DNA"/>
</dbReference>
<evidence type="ECO:0000313" key="10">
    <source>
        <dbReference type="Proteomes" id="UP000603200"/>
    </source>
</evidence>
<feature type="domain" description="Nitrite/Sulfite reductase ferredoxin-like" evidence="8">
    <location>
        <begin position="44"/>
        <end position="86"/>
    </location>
</feature>
<dbReference type="RefSeq" id="WP_275411780.1">
    <property type="nucleotide sequence ID" value="NZ_BAAATV010000002.1"/>
</dbReference>
<dbReference type="InterPro" id="IPR036136">
    <property type="entry name" value="Nit/Sulf_reduc_fer-like_dom_sf"/>
</dbReference>
<dbReference type="InterPro" id="IPR045854">
    <property type="entry name" value="NO2/SO3_Rdtase_4Fe4S_sf"/>
</dbReference>
<evidence type="ECO:0000256" key="4">
    <source>
        <dbReference type="ARBA" id="ARBA00023002"/>
    </source>
</evidence>
<keyword evidence="1" id="KW-0004">4Fe-4S</keyword>
<feature type="compositionally biased region" description="Basic and acidic residues" evidence="7">
    <location>
        <begin position="180"/>
        <end position="189"/>
    </location>
</feature>
<proteinExistence type="predicted"/>
<dbReference type="Pfam" id="PF03460">
    <property type="entry name" value="NIR_SIR_ferr"/>
    <property type="match status" value="1"/>
</dbReference>
<dbReference type="InterPro" id="IPR005117">
    <property type="entry name" value="NiRdtase/SiRdtase_haem-b_fer"/>
</dbReference>
<keyword evidence="2" id="KW-0349">Heme</keyword>
<name>A0ABQ3ZUH6_9ACTN</name>
<reference evidence="9 10" key="1">
    <citation type="submission" date="2021-01" db="EMBL/GenBank/DDBJ databases">
        <title>Whole genome shotgun sequence of Actinoplanes humidus NBRC 14915.</title>
        <authorList>
            <person name="Komaki H."/>
            <person name="Tamura T."/>
        </authorList>
    </citation>
    <scope>NUCLEOTIDE SEQUENCE [LARGE SCALE GENOMIC DNA]</scope>
    <source>
        <strain evidence="9 10">NBRC 14915</strain>
    </source>
</reference>
<evidence type="ECO:0000256" key="1">
    <source>
        <dbReference type="ARBA" id="ARBA00022485"/>
    </source>
</evidence>